<reference evidence="1" key="1">
    <citation type="journal article" date="2014" name="Int. J. Syst. Evol. Microbiol.">
        <title>Complete genome sequence of Corynebacterium casei LMG S-19264T (=DSM 44701T), isolated from a smear-ripened cheese.</title>
        <authorList>
            <consortium name="US DOE Joint Genome Institute (JGI-PGF)"/>
            <person name="Walter F."/>
            <person name="Albersmeier A."/>
            <person name="Kalinowski J."/>
            <person name="Ruckert C."/>
        </authorList>
    </citation>
    <scope>NUCLEOTIDE SEQUENCE</scope>
    <source>
        <strain evidence="1">VKM Ac-1940</strain>
    </source>
</reference>
<sequence length="198" mass="21424">MRWDRFFEDLEDQLDSEWEAERAALDTEAERLRLARVPLRDRLVAMARDTRAVSVALRGAGAMTGRVTRVGADWFALAGDEASARVTIVPLGAVVSVGASLDTVLVSVRDAQPGTSLTQRMGVGFVLRDLVRRRSAVTARLVDGTALDGTIDRAGVDHFDLALHEPGTPRRATSVTGYRLVPFEALAAVRLAEADDLA</sequence>
<protein>
    <submittedName>
        <fullName evidence="1">Uncharacterized protein</fullName>
    </submittedName>
</protein>
<name>A0A9W6HNI7_9MICO</name>
<dbReference type="AlphaFoldDB" id="A0A9W6HNI7"/>
<dbReference type="Proteomes" id="UP001142291">
    <property type="component" value="Unassembled WGS sequence"/>
</dbReference>
<organism evidence="1 2">
    <name type="scientific">Microbacterium dextranolyticum</name>
    <dbReference type="NCBI Taxonomy" id="36806"/>
    <lineage>
        <taxon>Bacteria</taxon>
        <taxon>Bacillati</taxon>
        <taxon>Actinomycetota</taxon>
        <taxon>Actinomycetes</taxon>
        <taxon>Micrococcales</taxon>
        <taxon>Microbacteriaceae</taxon>
        <taxon>Microbacterium</taxon>
    </lineage>
</organism>
<reference evidence="1" key="2">
    <citation type="submission" date="2023-01" db="EMBL/GenBank/DDBJ databases">
        <authorList>
            <person name="Sun Q."/>
            <person name="Evtushenko L."/>
        </authorList>
    </citation>
    <scope>NUCLEOTIDE SEQUENCE</scope>
    <source>
        <strain evidence="1">VKM Ac-1940</strain>
    </source>
</reference>
<dbReference type="EMBL" id="BSER01000011">
    <property type="protein sequence ID" value="GLJ96457.1"/>
    <property type="molecule type" value="Genomic_DNA"/>
</dbReference>
<evidence type="ECO:0000313" key="1">
    <source>
        <dbReference type="EMBL" id="GLJ96457.1"/>
    </source>
</evidence>
<gene>
    <name evidence="1" type="ORF">GCM10017591_25200</name>
</gene>
<dbReference type="RefSeq" id="WP_204964274.1">
    <property type="nucleotide sequence ID" value="NZ_BAAAUR010000015.1"/>
</dbReference>
<proteinExistence type="predicted"/>
<accession>A0A9W6HNI7</accession>
<keyword evidence="2" id="KW-1185">Reference proteome</keyword>
<evidence type="ECO:0000313" key="2">
    <source>
        <dbReference type="Proteomes" id="UP001142291"/>
    </source>
</evidence>
<comment type="caution">
    <text evidence="1">The sequence shown here is derived from an EMBL/GenBank/DDBJ whole genome shotgun (WGS) entry which is preliminary data.</text>
</comment>